<evidence type="ECO:0000313" key="2">
    <source>
        <dbReference type="Proteomes" id="UP000817854"/>
    </source>
</evidence>
<reference evidence="1 2" key="3">
    <citation type="submission" date="2020-02" db="EMBL/GenBank/DDBJ databases">
        <title>Flavobacterium profundi sp. nov., isolated from a deep-sea seamount.</title>
        <authorList>
            <person name="Zhang D.-C."/>
        </authorList>
    </citation>
    <scope>NUCLEOTIDE SEQUENCE [LARGE SCALE GENOMIC DNA]</scope>
    <source>
        <strain evidence="1 2">EC11</strain>
    </source>
</reference>
<dbReference type="EMBL" id="VEVQ02000007">
    <property type="protein sequence ID" value="NHN26353.1"/>
    <property type="molecule type" value="Genomic_DNA"/>
</dbReference>
<dbReference type="Pfam" id="PF09697">
    <property type="entry name" value="Porph_ging"/>
    <property type="match status" value="1"/>
</dbReference>
<dbReference type="NCBIfam" id="TIGR01200">
    <property type="entry name" value="GLPGLI"/>
    <property type="match status" value="1"/>
</dbReference>
<reference evidence="2" key="1">
    <citation type="submission" date="2019-05" db="EMBL/GenBank/DDBJ databases">
        <title>Flavobacterium profundi sp. nov., isolated from a deep-sea seamount.</title>
        <authorList>
            <person name="Zhang D.-C."/>
        </authorList>
    </citation>
    <scope>NUCLEOTIDE SEQUENCE [LARGE SCALE GENOMIC DNA]</scope>
    <source>
        <strain evidence="2">EC11</strain>
    </source>
</reference>
<dbReference type="Proteomes" id="UP000817854">
    <property type="component" value="Unassembled WGS sequence"/>
</dbReference>
<keyword evidence="2" id="KW-1185">Reference proteome</keyword>
<sequence>MKKFLLLLLFTTTHFHAQIKSGEITYGLTLGYDEKLSNDDRFSSIFEKAQNGAKKIAFTLFFNNEVSLFKVNDIITDKEISLAKAFTGGNNIYYTEINSDKKMKEINSSGYGKFIINYTKKIDWVILNETKYINTYLCYKATTETTVVNSKGTFKFPVTAWFCPSIPFNYGPYGYDGLPGLILELTERYTTYGALKINLSKERDVIEKPNKGKTVTQEEFNEIIKTQPTF</sequence>
<name>A0ABX0IUY9_9FLAO</name>
<evidence type="ECO:0000313" key="1">
    <source>
        <dbReference type="EMBL" id="NHN26353.1"/>
    </source>
</evidence>
<gene>
    <name evidence="1" type="ORF">FIA58_011745</name>
</gene>
<organism evidence="1 2">
    <name type="scientific">Flavobacterium jejuense</name>
    <dbReference type="NCBI Taxonomy" id="1544455"/>
    <lineage>
        <taxon>Bacteria</taxon>
        <taxon>Pseudomonadati</taxon>
        <taxon>Bacteroidota</taxon>
        <taxon>Flavobacteriia</taxon>
        <taxon>Flavobacteriales</taxon>
        <taxon>Flavobacteriaceae</taxon>
        <taxon>Flavobacterium</taxon>
    </lineage>
</organism>
<proteinExistence type="predicted"/>
<comment type="caution">
    <text evidence="1">The sequence shown here is derived from an EMBL/GenBank/DDBJ whole genome shotgun (WGS) entry which is preliminary data.</text>
</comment>
<dbReference type="InterPro" id="IPR005901">
    <property type="entry name" value="GLPGLI"/>
</dbReference>
<accession>A0ABX0IUY9</accession>
<protein>
    <submittedName>
        <fullName evidence="1">GLPGLI family protein</fullName>
    </submittedName>
</protein>
<dbReference type="RefSeq" id="WP_140962684.1">
    <property type="nucleotide sequence ID" value="NZ_VEVQ02000007.1"/>
</dbReference>
<reference evidence="1 2" key="2">
    <citation type="submission" date="2019-05" db="EMBL/GenBank/DDBJ databases">
        <authorList>
            <person name="Lianzixin W."/>
        </authorList>
    </citation>
    <scope>NUCLEOTIDE SEQUENCE [LARGE SCALE GENOMIC DNA]</scope>
    <source>
        <strain evidence="1 2">EC11</strain>
    </source>
</reference>